<keyword evidence="2" id="KW-0479">Metal-binding</keyword>
<comment type="caution">
    <text evidence="3">The sequence shown here is derived from an EMBL/GenBank/DDBJ whole genome shotgun (WGS) entry which is preliminary data.</text>
</comment>
<protein>
    <submittedName>
        <fullName evidence="3">DinB family protein</fullName>
    </submittedName>
</protein>
<gene>
    <name evidence="3" type="ORF">ACFFJH_17265</name>
</gene>
<evidence type="ECO:0000313" key="3">
    <source>
        <dbReference type="EMBL" id="MFC0351575.1"/>
    </source>
</evidence>
<keyword evidence="4" id="KW-1185">Reference proteome</keyword>
<sequence>MPLNQPLQSHVQLMAHYNQWMNQKIYDAAANLPEETLKENRGAFFGSILATLNHLAVADTIWLKRLSSIFPPAWELEDAKQLPHIQALDTTLFTDLTSLRDYRHKLDAMLQLLGNKAQDEALTTFVTYSDTKGNQHNKPLFSLLMHIFNHQTHHRGQITTLFSQVGVDVGVTDLNALVPST</sequence>
<dbReference type="SUPFAM" id="SSF109854">
    <property type="entry name" value="DinB/YfiT-like putative metalloenzymes"/>
    <property type="match status" value="1"/>
</dbReference>
<comment type="similarity">
    <text evidence="1">Belongs to the DinB family.</text>
</comment>
<dbReference type="Pfam" id="PF05163">
    <property type="entry name" value="DinB"/>
    <property type="match status" value="1"/>
</dbReference>
<organism evidence="3 4">
    <name type="scientific">Undibacterium danionis</name>
    <dbReference type="NCBI Taxonomy" id="1812100"/>
    <lineage>
        <taxon>Bacteria</taxon>
        <taxon>Pseudomonadati</taxon>
        <taxon>Pseudomonadota</taxon>
        <taxon>Betaproteobacteria</taxon>
        <taxon>Burkholderiales</taxon>
        <taxon>Oxalobacteraceae</taxon>
        <taxon>Undibacterium</taxon>
    </lineage>
</organism>
<dbReference type="InterPro" id="IPR007837">
    <property type="entry name" value="DinB"/>
</dbReference>
<evidence type="ECO:0000313" key="4">
    <source>
        <dbReference type="Proteomes" id="UP001589844"/>
    </source>
</evidence>
<dbReference type="PANTHER" id="PTHR37302">
    <property type="entry name" value="SLR1116 PROTEIN"/>
    <property type="match status" value="1"/>
</dbReference>
<name>A0ABV6IIA8_9BURK</name>
<evidence type="ECO:0000256" key="2">
    <source>
        <dbReference type="ARBA" id="ARBA00022723"/>
    </source>
</evidence>
<dbReference type="Proteomes" id="UP001589844">
    <property type="component" value="Unassembled WGS sequence"/>
</dbReference>
<dbReference type="Gene3D" id="1.20.120.450">
    <property type="entry name" value="dinb family like domain"/>
    <property type="match status" value="1"/>
</dbReference>
<dbReference type="PANTHER" id="PTHR37302:SF1">
    <property type="entry name" value="PROTEIN DINB"/>
    <property type="match status" value="1"/>
</dbReference>
<dbReference type="RefSeq" id="WP_390214185.1">
    <property type="nucleotide sequence ID" value="NZ_JBHLXJ010000018.1"/>
</dbReference>
<accession>A0ABV6IIA8</accession>
<reference evidence="3 4" key="1">
    <citation type="submission" date="2024-09" db="EMBL/GenBank/DDBJ databases">
        <authorList>
            <person name="Sun Q."/>
            <person name="Mori K."/>
        </authorList>
    </citation>
    <scope>NUCLEOTIDE SEQUENCE [LARGE SCALE GENOMIC DNA]</scope>
    <source>
        <strain evidence="3 4">CCM 8677</strain>
    </source>
</reference>
<dbReference type="EMBL" id="JBHLXJ010000018">
    <property type="protein sequence ID" value="MFC0351575.1"/>
    <property type="molecule type" value="Genomic_DNA"/>
</dbReference>
<evidence type="ECO:0000256" key="1">
    <source>
        <dbReference type="ARBA" id="ARBA00008635"/>
    </source>
</evidence>
<proteinExistence type="inferred from homology"/>
<dbReference type="InterPro" id="IPR034660">
    <property type="entry name" value="DinB/YfiT-like"/>
</dbReference>